<comment type="subcellular location">
    <subcellularLocation>
        <location evidence="1">Nucleus</location>
    </subcellularLocation>
</comment>
<evidence type="ECO:0000259" key="7">
    <source>
        <dbReference type="PROSITE" id="PS50888"/>
    </source>
</evidence>
<keyword evidence="4" id="KW-0804">Transcription</keyword>
<reference evidence="8 9" key="1">
    <citation type="journal article" date="2018" name="Sci. Data">
        <title>The draft genome sequence of cork oak.</title>
        <authorList>
            <person name="Ramos A.M."/>
            <person name="Usie A."/>
            <person name="Barbosa P."/>
            <person name="Barros P.M."/>
            <person name="Capote T."/>
            <person name="Chaves I."/>
            <person name="Simoes F."/>
            <person name="Abreu I."/>
            <person name="Carrasquinho I."/>
            <person name="Faro C."/>
            <person name="Guimaraes J.B."/>
            <person name="Mendonca D."/>
            <person name="Nobrega F."/>
            <person name="Rodrigues L."/>
            <person name="Saibo N.J.M."/>
            <person name="Varela M.C."/>
            <person name="Egas C."/>
            <person name="Matos J."/>
            <person name="Miguel C.M."/>
            <person name="Oliveira M.M."/>
            <person name="Ricardo C.P."/>
            <person name="Goncalves S."/>
        </authorList>
    </citation>
    <scope>NUCLEOTIDE SEQUENCE [LARGE SCALE GENOMIC DNA]</scope>
    <source>
        <strain evidence="9">cv. HL8</strain>
    </source>
</reference>
<evidence type="ECO:0000256" key="3">
    <source>
        <dbReference type="ARBA" id="ARBA00023125"/>
    </source>
</evidence>
<keyword evidence="6" id="KW-0175">Coiled coil</keyword>
<feature type="coiled-coil region" evidence="6">
    <location>
        <begin position="124"/>
        <end position="158"/>
    </location>
</feature>
<dbReference type="Gramene" id="rna-CFP56_34456">
    <property type="protein sequence ID" value="cds-POF06216.1"/>
    <property type="gene ID" value="gene-CFP56_34456"/>
</dbReference>
<dbReference type="GO" id="GO:0046983">
    <property type="term" value="F:protein dimerization activity"/>
    <property type="evidence" value="ECO:0007669"/>
    <property type="project" value="InterPro"/>
</dbReference>
<dbReference type="InterPro" id="IPR036638">
    <property type="entry name" value="HLH_DNA-bd_sf"/>
</dbReference>
<evidence type="ECO:0000256" key="4">
    <source>
        <dbReference type="ARBA" id="ARBA00023163"/>
    </source>
</evidence>
<dbReference type="GO" id="GO:0003677">
    <property type="term" value="F:DNA binding"/>
    <property type="evidence" value="ECO:0007669"/>
    <property type="project" value="UniProtKB-KW"/>
</dbReference>
<evidence type="ECO:0000256" key="6">
    <source>
        <dbReference type="SAM" id="Coils"/>
    </source>
</evidence>
<dbReference type="SMART" id="SM00353">
    <property type="entry name" value="HLH"/>
    <property type="match status" value="1"/>
</dbReference>
<keyword evidence="2" id="KW-0805">Transcription regulation</keyword>
<dbReference type="Gene3D" id="4.10.280.10">
    <property type="entry name" value="Helix-loop-helix DNA-binding domain"/>
    <property type="match status" value="1"/>
</dbReference>
<dbReference type="AlphaFoldDB" id="A0AAW0L786"/>
<dbReference type="SUPFAM" id="SSF47459">
    <property type="entry name" value="HLH, helix-loop-helix DNA-binding domain"/>
    <property type="match status" value="1"/>
</dbReference>
<comment type="caution">
    <text evidence="8">The sequence shown here is derived from an EMBL/GenBank/DDBJ whole genome shotgun (WGS) entry which is preliminary data.</text>
</comment>
<dbReference type="PROSITE" id="PS50888">
    <property type="entry name" value="BHLH"/>
    <property type="match status" value="1"/>
</dbReference>
<dbReference type="InterPro" id="IPR011598">
    <property type="entry name" value="bHLH_dom"/>
</dbReference>
<dbReference type="InterPro" id="IPR045239">
    <property type="entry name" value="bHLH95_bHLH"/>
</dbReference>
<sequence length="244" mass="28456">MMDLFFPQELQCDNDIIWYEAFEAVQPQVNQSAFVPYRDTPRNEFGAETSGNMKNCVNMKKRMVEFLRRSWHPRNENEIQEYEKERGFRHMMNERMRRERQKQNYMTLHSMLPFGTKSDKNSIVQTAATKIQVLQKCREELQRRNLEAEKNLAAVEGETVGGAKIKLKVANPTSGVDSMVEVLKCLKHLGLKTRTIRSNFTAQEFSAELEIESEIEAAKVEKAIQRALYEVERKLLRKFDEGGI</sequence>
<dbReference type="PANTHER" id="PTHR46665:SF6">
    <property type="entry name" value="TRANSCRIPTION FACTOR BHLH92"/>
    <property type="match status" value="1"/>
</dbReference>
<feature type="domain" description="BHLH" evidence="7">
    <location>
        <begin position="85"/>
        <end position="134"/>
    </location>
</feature>
<keyword evidence="3" id="KW-0238">DNA-binding</keyword>
<evidence type="ECO:0000256" key="5">
    <source>
        <dbReference type="ARBA" id="ARBA00023242"/>
    </source>
</evidence>
<evidence type="ECO:0000256" key="2">
    <source>
        <dbReference type="ARBA" id="ARBA00023015"/>
    </source>
</evidence>
<keyword evidence="9" id="KW-1185">Reference proteome</keyword>
<protein>
    <submittedName>
        <fullName evidence="8">Transcription factor bhlh92</fullName>
    </submittedName>
</protein>
<proteinExistence type="predicted"/>
<dbReference type="GO" id="GO:0005634">
    <property type="term" value="C:nucleus"/>
    <property type="evidence" value="ECO:0007669"/>
    <property type="project" value="UniProtKB-SubCell"/>
</dbReference>
<dbReference type="InterPro" id="IPR044658">
    <property type="entry name" value="bHLH92/bHLH041-like"/>
</dbReference>
<keyword evidence="5" id="KW-0539">Nucleus</keyword>
<dbReference type="CDD" id="cd11393">
    <property type="entry name" value="bHLH_AtbHLH_like"/>
    <property type="match status" value="1"/>
</dbReference>
<name>A0AAW0L786_QUESU</name>
<organism evidence="8 9">
    <name type="scientific">Quercus suber</name>
    <name type="common">Cork oak</name>
    <dbReference type="NCBI Taxonomy" id="58331"/>
    <lineage>
        <taxon>Eukaryota</taxon>
        <taxon>Viridiplantae</taxon>
        <taxon>Streptophyta</taxon>
        <taxon>Embryophyta</taxon>
        <taxon>Tracheophyta</taxon>
        <taxon>Spermatophyta</taxon>
        <taxon>Magnoliopsida</taxon>
        <taxon>eudicotyledons</taxon>
        <taxon>Gunneridae</taxon>
        <taxon>Pentapetalae</taxon>
        <taxon>rosids</taxon>
        <taxon>fabids</taxon>
        <taxon>Fagales</taxon>
        <taxon>Fagaceae</taxon>
        <taxon>Quercus</taxon>
    </lineage>
</organism>
<gene>
    <name evidence="8" type="primary">BHLH92</name>
    <name evidence="8" type="ORF">CFP56_007134</name>
</gene>
<evidence type="ECO:0000256" key="1">
    <source>
        <dbReference type="ARBA" id="ARBA00004123"/>
    </source>
</evidence>
<dbReference type="PANTHER" id="PTHR46665">
    <property type="entry name" value="TRANSCRIPTION FACTOR BHLH041-RELATED-RELATED"/>
    <property type="match status" value="1"/>
</dbReference>
<evidence type="ECO:0000313" key="8">
    <source>
        <dbReference type="EMBL" id="KAK7847125.1"/>
    </source>
</evidence>
<dbReference type="EMBL" id="PKMF04000146">
    <property type="protein sequence ID" value="KAK7847125.1"/>
    <property type="molecule type" value="Genomic_DNA"/>
</dbReference>
<evidence type="ECO:0000313" key="9">
    <source>
        <dbReference type="Proteomes" id="UP000237347"/>
    </source>
</evidence>
<dbReference type="Proteomes" id="UP000237347">
    <property type="component" value="Unassembled WGS sequence"/>
</dbReference>
<accession>A0AAW0L786</accession>
<dbReference type="Pfam" id="PF00010">
    <property type="entry name" value="HLH"/>
    <property type="match status" value="1"/>
</dbReference>